<name>A0ABQ8AMK5_BRANA</name>
<proteinExistence type="predicted"/>
<gene>
    <name evidence="2" type="ORF">HID58_055674</name>
</gene>
<evidence type="ECO:0000256" key="1">
    <source>
        <dbReference type="SAM" id="MobiDB-lite"/>
    </source>
</evidence>
<feature type="region of interest" description="Disordered" evidence="1">
    <location>
        <begin position="1"/>
        <end position="31"/>
    </location>
</feature>
<dbReference type="Proteomes" id="UP000824890">
    <property type="component" value="Unassembled WGS sequence"/>
</dbReference>
<keyword evidence="3" id="KW-1185">Reference proteome</keyword>
<reference evidence="2 3" key="1">
    <citation type="submission" date="2021-05" db="EMBL/GenBank/DDBJ databases">
        <title>Genome Assembly of Synthetic Allotetraploid Brassica napus Reveals Homoeologous Exchanges between Subgenomes.</title>
        <authorList>
            <person name="Davis J.T."/>
        </authorList>
    </citation>
    <scope>NUCLEOTIDE SEQUENCE [LARGE SCALE GENOMIC DNA]</scope>
    <source>
        <strain evidence="3">cv. Da-Ae</strain>
        <tissue evidence="2">Seedling</tissue>
    </source>
</reference>
<accession>A0ABQ8AMK5</accession>
<organism evidence="2 3">
    <name type="scientific">Brassica napus</name>
    <name type="common">Rape</name>
    <dbReference type="NCBI Taxonomy" id="3708"/>
    <lineage>
        <taxon>Eukaryota</taxon>
        <taxon>Viridiplantae</taxon>
        <taxon>Streptophyta</taxon>
        <taxon>Embryophyta</taxon>
        <taxon>Tracheophyta</taxon>
        <taxon>Spermatophyta</taxon>
        <taxon>Magnoliopsida</taxon>
        <taxon>eudicotyledons</taxon>
        <taxon>Gunneridae</taxon>
        <taxon>Pentapetalae</taxon>
        <taxon>rosids</taxon>
        <taxon>malvids</taxon>
        <taxon>Brassicales</taxon>
        <taxon>Brassicaceae</taxon>
        <taxon>Brassiceae</taxon>
        <taxon>Brassica</taxon>
    </lineage>
</organism>
<evidence type="ECO:0000313" key="3">
    <source>
        <dbReference type="Proteomes" id="UP000824890"/>
    </source>
</evidence>
<sequence length="193" mass="21455">MQRSCFPIGRPDDAHSPFKSDCSASGRPRTSDAAANSWESLRCCLIPRRVNYIPIGVETFRFRDHSELLGLANTNTQLPDIVGEITAVKSTFTDPPQNNNRCQAPQTTLIDGRWSKGSGCNQYQPPNCRLFLNATSGTHIYFDKETTARETYFYRLVAQDTRLPSAAPLLKSYAKVESLSIAELNEFVISASS</sequence>
<dbReference type="EMBL" id="JAGKQM010000013">
    <property type="protein sequence ID" value="KAH0893245.1"/>
    <property type="molecule type" value="Genomic_DNA"/>
</dbReference>
<protein>
    <submittedName>
        <fullName evidence="2">Uncharacterized protein</fullName>
    </submittedName>
</protein>
<evidence type="ECO:0000313" key="2">
    <source>
        <dbReference type="EMBL" id="KAH0893245.1"/>
    </source>
</evidence>
<comment type="caution">
    <text evidence="2">The sequence shown here is derived from an EMBL/GenBank/DDBJ whole genome shotgun (WGS) entry which is preliminary data.</text>
</comment>